<dbReference type="RefSeq" id="WP_073276549.1">
    <property type="nucleotide sequence ID" value="NZ_FRAC01000012.1"/>
</dbReference>
<dbReference type="EMBL" id="FRAC01000012">
    <property type="protein sequence ID" value="SHK48290.1"/>
    <property type="molecule type" value="Genomic_DNA"/>
</dbReference>
<proteinExistence type="predicted"/>
<feature type="transmembrane region" description="Helical" evidence="1">
    <location>
        <begin position="90"/>
        <end position="112"/>
    </location>
</feature>
<keyword evidence="1" id="KW-1133">Transmembrane helix</keyword>
<feature type="transmembrane region" description="Helical" evidence="1">
    <location>
        <begin position="63"/>
        <end position="84"/>
    </location>
</feature>
<evidence type="ECO:0000256" key="1">
    <source>
        <dbReference type="SAM" id="Phobius"/>
    </source>
</evidence>
<name>A0A1M6SUI2_9FIRM</name>
<evidence type="ECO:0000313" key="2">
    <source>
        <dbReference type="EMBL" id="SHK48290.1"/>
    </source>
</evidence>
<dbReference type="Proteomes" id="UP000184386">
    <property type="component" value="Unassembled WGS sequence"/>
</dbReference>
<protein>
    <submittedName>
        <fullName evidence="2">Transporter family-2 protein</fullName>
    </submittedName>
</protein>
<keyword evidence="1" id="KW-0472">Membrane</keyword>
<gene>
    <name evidence="2" type="ORF">SAMN02745136_02600</name>
</gene>
<dbReference type="AlphaFoldDB" id="A0A1M6SUI2"/>
<reference evidence="2 3" key="1">
    <citation type="submission" date="2016-11" db="EMBL/GenBank/DDBJ databases">
        <authorList>
            <person name="Jaros S."/>
            <person name="Januszkiewicz K."/>
            <person name="Wedrychowicz H."/>
        </authorList>
    </citation>
    <scope>NUCLEOTIDE SEQUENCE [LARGE SCALE GENOMIC DNA]</scope>
    <source>
        <strain evidence="2 3">DSM 15929</strain>
    </source>
</reference>
<evidence type="ECO:0000313" key="3">
    <source>
        <dbReference type="Proteomes" id="UP000184386"/>
    </source>
</evidence>
<dbReference type="OrthoDB" id="1654616at2"/>
<dbReference type="STRING" id="1121322.SAMN02745136_02600"/>
<feature type="transmembrane region" description="Helical" evidence="1">
    <location>
        <begin position="34"/>
        <end position="51"/>
    </location>
</feature>
<feature type="transmembrane region" description="Helical" evidence="1">
    <location>
        <begin position="124"/>
        <end position="139"/>
    </location>
</feature>
<keyword evidence="3" id="KW-1185">Reference proteome</keyword>
<dbReference type="GO" id="GO:0005886">
    <property type="term" value="C:plasma membrane"/>
    <property type="evidence" value="ECO:0007669"/>
    <property type="project" value="TreeGrafter"/>
</dbReference>
<organism evidence="2 3">
    <name type="scientific">Anaerocolumna jejuensis DSM 15929</name>
    <dbReference type="NCBI Taxonomy" id="1121322"/>
    <lineage>
        <taxon>Bacteria</taxon>
        <taxon>Bacillati</taxon>
        <taxon>Bacillota</taxon>
        <taxon>Clostridia</taxon>
        <taxon>Lachnospirales</taxon>
        <taxon>Lachnospiraceae</taxon>
        <taxon>Anaerocolumna</taxon>
    </lineage>
</organism>
<dbReference type="PANTHER" id="PTHR34821">
    <property type="entry name" value="INNER MEMBRANE PROTEIN YDCZ"/>
    <property type="match status" value="1"/>
</dbReference>
<keyword evidence="1" id="KW-0812">Transmembrane</keyword>
<dbReference type="InterPro" id="IPR006750">
    <property type="entry name" value="YdcZ"/>
</dbReference>
<sequence length="140" mass="14941">MNYIISLIVGALTSIMIYFNGSLSDGYGNLVSTVLIHLVGLIAILLIMVLTHSKMKLPKGLPLYLYSAGFVGIGTVMLTNISYIKLGVSLPLALGLLGQTIFSLLTDHFGFLGMKVVKINPKKLIGLGIIGIGICIMAFQ</sequence>
<dbReference type="PANTHER" id="PTHR34821:SF2">
    <property type="entry name" value="INNER MEMBRANE PROTEIN YDCZ"/>
    <property type="match status" value="1"/>
</dbReference>
<dbReference type="Pfam" id="PF04657">
    <property type="entry name" value="DMT_YdcZ"/>
    <property type="match status" value="1"/>
</dbReference>
<accession>A0A1M6SUI2</accession>